<dbReference type="GeneID" id="107268956"/>
<evidence type="ECO:0000313" key="1">
    <source>
        <dbReference type="Proteomes" id="UP000694920"/>
    </source>
</evidence>
<sequence length="105" mass="11959">MRRVTGHLFVSDGMNILLNEAFSYQRVSAPRIYMEFSLEFSVRANSTLLPFNAEEFTSGCNVNGNADSNEILQSDNANWVRIFNKYVKLTGQIYSLRLDDASCHK</sequence>
<dbReference type="RefSeq" id="XP_015597765.1">
    <property type="nucleotide sequence ID" value="XM_015742279.2"/>
</dbReference>
<dbReference type="Proteomes" id="UP000694920">
    <property type="component" value="Unplaced"/>
</dbReference>
<protein>
    <submittedName>
        <fullName evidence="2">Uncharacterized protein LOC107268956</fullName>
    </submittedName>
</protein>
<keyword evidence="1" id="KW-1185">Reference proteome</keyword>
<accession>A0AAJ7FLJ3</accession>
<name>A0AAJ7FLJ3_CEPCN</name>
<proteinExistence type="predicted"/>
<gene>
    <name evidence="2" type="primary">LOC107268956</name>
</gene>
<reference evidence="2" key="1">
    <citation type="submission" date="2025-08" db="UniProtKB">
        <authorList>
            <consortium name="RefSeq"/>
        </authorList>
    </citation>
    <scope>IDENTIFICATION</scope>
</reference>
<organism evidence="1 2">
    <name type="scientific">Cephus cinctus</name>
    <name type="common">Wheat stem sawfly</name>
    <dbReference type="NCBI Taxonomy" id="211228"/>
    <lineage>
        <taxon>Eukaryota</taxon>
        <taxon>Metazoa</taxon>
        <taxon>Ecdysozoa</taxon>
        <taxon>Arthropoda</taxon>
        <taxon>Hexapoda</taxon>
        <taxon>Insecta</taxon>
        <taxon>Pterygota</taxon>
        <taxon>Neoptera</taxon>
        <taxon>Endopterygota</taxon>
        <taxon>Hymenoptera</taxon>
        <taxon>Cephoidea</taxon>
        <taxon>Cephidae</taxon>
        <taxon>Cephus</taxon>
    </lineage>
</organism>
<evidence type="ECO:0000313" key="2">
    <source>
        <dbReference type="RefSeq" id="XP_015597765.1"/>
    </source>
</evidence>
<dbReference type="AlphaFoldDB" id="A0AAJ7FLJ3"/>
<dbReference type="KEGG" id="ccin:107268956"/>